<gene>
    <name evidence="1" type="ORF">K460DRAFT_433418</name>
</gene>
<name>A0A9P4L6D9_9PLEO</name>
<accession>A0A9P4L6D9</accession>
<comment type="caution">
    <text evidence="1">The sequence shown here is derived from an EMBL/GenBank/DDBJ whole genome shotgun (WGS) entry which is preliminary data.</text>
</comment>
<keyword evidence="2" id="KW-1185">Reference proteome</keyword>
<sequence>MYFPLFISNATLTHTIEWSHQSALQSSAKYKAHDDFDVTIIWNNIHSESDFLCFRKESCGPIERILGDFARVLESGVFEEVVSLNASKHLLCVVVICSKNQDEDVIDSILSVH</sequence>
<dbReference type="OrthoDB" id="5214444at2759"/>
<evidence type="ECO:0000313" key="2">
    <source>
        <dbReference type="Proteomes" id="UP000800039"/>
    </source>
</evidence>
<dbReference type="GeneID" id="63855624"/>
<proteinExistence type="predicted"/>
<reference evidence="1" key="1">
    <citation type="submission" date="2020-01" db="EMBL/GenBank/DDBJ databases">
        <authorList>
            <consortium name="DOE Joint Genome Institute"/>
            <person name="Haridas S."/>
            <person name="Albert R."/>
            <person name="Binder M."/>
            <person name="Bloem J."/>
            <person name="Labutti K."/>
            <person name="Salamov A."/>
            <person name="Andreopoulos B."/>
            <person name="Baker S.E."/>
            <person name="Barry K."/>
            <person name="Bills G."/>
            <person name="Bluhm B.H."/>
            <person name="Cannon C."/>
            <person name="Castanera R."/>
            <person name="Culley D.E."/>
            <person name="Daum C."/>
            <person name="Ezra D."/>
            <person name="Gonzalez J.B."/>
            <person name="Henrissat B."/>
            <person name="Kuo A."/>
            <person name="Liang C."/>
            <person name="Lipzen A."/>
            <person name="Lutzoni F."/>
            <person name="Magnuson J."/>
            <person name="Mondo S."/>
            <person name="Nolan M."/>
            <person name="Ohm R."/>
            <person name="Pangilinan J."/>
            <person name="Park H.-J."/>
            <person name="Ramirez L."/>
            <person name="Alfaro M."/>
            <person name="Sun H."/>
            <person name="Tritt A."/>
            <person name="Yoshinaga Y."/>
            <person name="Zwiers L.-H."/>
            <person name="Turgeon B.G."/>
            <person name="Goodwin S.B."/>
            <person name="Spatafora J.W."/>
            <person name="Crous P.W."/>
            <person name="Grigoriev I.V."/>
        </authorList>
    </citation>
    <scope>NUCLEOTIDE SEQUENCE</scope>
    <source>
        <strain evidence="1">CBS 394.84</strain>
    </source>
</reference>
<evidence type="ECO:0000313" key="1">
    <source>
        <dbReference type="EMBL" id="KAF1843710.1"/>
    </source>
</evidence>
<protein>
    <submittedName>
        <fullName evidence="1">Uncharacterized protein</fullName>
    </submittedName>
</protein>
<dbReference type="RefSeq" id="XP_040786273.1">
    <property type="nucleotide sequence ID" value="XM_040938369.1"/>
</dbReference>
<dbReference type="Proteomes" id="UP000800039">
    <property type="component" value="Unassembled WGS sequence"/>
</dbReference>
<dbReference type="AlphaFoldDB" id="A0A9P4L6D9"/>
<organism evidence="1 2">
    <name type="scientific">Cucurbitaria berberidis CBS 394.84</name>
    <dbReference type="NCBI Taxonomy" id="1168544"/>
    <lineage>
        <taxon>Eukaryota</taxon>
        <taxon>Fungi</taxon>
        <taxon>Dikarya</taxon>
        <taxon>Ascomycota</taxon>
        <taxon>Pezizomycotina</taxon>
        <taxon>Dothideomycetes</taxon>
        <taxon>Pleosporomycetidae</taxon>
        <taxon>Pleosporales</taxon>
        <taxon>Pleosporineae</taxon>
        <taxon>Cucurbitariaceae</taxon>
        <taxon>Cucurbitaria</taxon>
    </lineage>
</organism>
<dbReference type="EMBL" id="ML976617">
    <property type="protein sequence ID" value="KAF1843710.1"/>
    <property type="molecule type" value="Genomic_DNA"/>
</dbReference>